<keyword evidence="3" id="KW-0235">DNA replication</keyword>
<evidence type="ECO:0000256" key="4">
    <source>
        <dbReference type="ARBA" id="ARBA00023242"/>
    </source>
</evidence>
<dbReference type="Proteomes" id="UP001153636">
    <property type="component" value="Chromosome 2"/>
</dbReference>
<dbReference type="PANTHER" id="PTHR10416:SF0">
    <property type="entry name" value="DNA POLYMERASE DELTA SUBUNIT 2"/>
    <property type="match status" value="1"/>
</dbReference>
<dbReference type="GO" id="GO:0043625">
    <property type="term" value="C:delta DNA polymerase complex"/>
    <property type="evidence" value="ECO:0007669"/>
    <property type="project" value="TreeGrafter"/>
</dbReference>
<feature type="domain" description="DNA polymerase alpha/delta/epsilon subunit B" evidence="5">
    <location>
        <begin position="179"/>
        <end position="387"/>
    </location>
</feature>
<evidence type="ECO:0000256" key="3">
    <source>
        <dbReference type="ARBA" id="ARBA00022705"/>
    </source>
</evidence>
<name>A0A9P0GAA1_9CUCU</name>
<dbReference type="InterPro" id="IPR007185">
    <property type="entry name" value="DNA_pol_a/d/e_bsu"/>
</dbReference>
<accession>A0A9P0GAA1</accession>
<gene>
    <name evidence="7" type="ORF">PSYICH_LOCUS7243</name>
</gene>
<keyword evidence="8" id="KW-1185">Reference proteome</keyword>
<dbReference type="InterPro" id="IPR040663">
    <property type="entry name" value="DNA_pol_D_N"/>
</dbReference>
<dbReference type="Pfam" id="PF18018">
    <property type="entry name" value="DNA_pol_D_N"/>
    <property type="match status" value="1"/>
</dbReference>
<dbReference type="InterPro" id="IPR024826">
    <property type="entry name" value="DNA_pol_delta/II_ssu"/>
</dbReference>
<evidence type="ECO:0000313" key="8">
    <source>
        <dbReference type="Proteomes" id="UP001153636"/>
    </source>
</evidence>
<comment type="subcellular location">
    <subcellularLocation>
        <location evidence="1">Nucleus</location>
    </subcellularLocation>
</comment>
<dbReference type="Pfam" id="PF04042">
    <property type="entry name" value="DNA_pol_E_B"/>
    <property type="match status" value="1"/>
</dbReference>
<dbReference type="CDD" id="cd07387">
    <property type="entry name" value="MPP_PolD2_C"/>
    <property type="match status" value="1"/>
</dbReference>
<protein>
    <recommendedName>
        <fullName evidence="9">DNA polymerase delta small subunit</fullName>
    </recommendedName>
</protein>
<dbReference type="GO" id="GO:0006271">
    <property type="term" value="P:DNA strand elongation involved in DNA replication"/>
    <property type="evidence" value="ECO:0007669"/>
    <property type="project" value="TreeGrafter"/>
</dbReference>
<reference evidence="7" key="1">
    <citation type="submission" date="2022-01" db="EMBL/GenBank/DDBJ databases">
        <authorList>
            <person name="King R."/>
        </authorList>
    </citation>
    <scope>NUCLEOTIDE SEQUENCE</scope>
</reference>
<proteinExistence type="inferred from homology"/>
<evidence type="ECO:0000256" key="1">
    <source>
        <dbReference type="ARBA" id="ARBA00004123"/>
    </source>
</evidence>
<keyword evidence="4" id="KW-0539">Nucleus</keyword>
<dbReference type="Gene3D" id="3.60.21.50">
    <property type="match status" value="1"/>
</dbReference>
<evidence type="ECO:0000259" key="6">
    <source>
        <dbReference type="Pfam" id="PF18018"/>
    </source>
</evidence>
<evidence type="ECO:0000259" key="5">
    <source>
        <dbReference type="Pfam" id="PF04042"/>
    </source>
</evidence>
<feature type="domain" description="DNA polymerase delta subunit OB-fold" evidence="6">
    <location>
        <begin position="28"/>
        <end position="158"/>
    </location>
</feature>
<dbReference type="OrthoDB" id="3763at2759"/>
<evidence type="ECO:0000256" key="2">
    <source>
        <dbReference type="ARBA" id="ARBA00006035"/>
    </source>
</evidence>
<dbReference type="PANTHER" id="PTHR10416">
    <property type="entry name" value="DNA POLYMERASE DELTA SUBUNIT 2"/>
    <property type="match status" value="1"/>
</dbReference>
<evidence type="ECO:0000313" key="7">
    <source>
        <dbReference type="EMBL" id="CAH1105798.1"/>
    </source>
</evidence>
<dbReference type="AlphaFoldDB" id="A0A9P0GAA1"/>
<organism evidence="7 8">
    <name type="scientific">Psylliodes chrysocephalus</name>
    <dbReference type="NCBI Taxonomy" id="3402493"/>
    <lineage>
        <taxon>Eukaryota</taxon>
        <taxon>Metazoa</taxon>
        <taxon>Ecdysozoa</taxon>
        <taxon>Arthropoda</taxon>
        <taxon>Hexapoda</taxon>
        <taxon>Insecta</taxon>
        <taxon>Pterygota</taxon>
        <taxon>Neoptera</taxon>
        <taxon>Endopterygota</taxon>
        <taxon>Coleoptera</taxon>
        <taxon>Polyphaga</taxon>
        <taxon>Cucujiformia</taxon>
        <taxon>Chrysomeloidea</taxon>
        <taxon>Chrysomelidae</taxon>
        <taxon>Galerucinae</taxon>
        <taxon>Alticini</taxon>
        <taxon>Psylliodes</taxon>
    </lineage>
</organism>
<comment type="similarity">
    <text evidence="2">Belongs to the DNA polymerase delta/II small subunit family.</text>
</comment>
<sequence length="431" mass="48604">MPEMERITLNYKNLSQKYSGQLGDYNRQYCSIYLARLKNMDKFLLDRIKDKWGDTYPIIKLHKLSQEKLETCIVIGTLFKDQKLKPSILRELSEANQLVAEVNPILNNLTDDSDKLFIEDEAQRYEIEGNLSLKNVVTGITIALLGSDIGKGKFAASEYLFAGFREQIDRPIFKQDTFIVFLSGLNFINYEKIIGNLELFTYWISGMCGDTSKVARVVIAGNSLRVDAVKRKPTISLISRVADSTDSIESVKSFDNFLSQLCSVVDVDLMPGENDPSNQILPQKPMHPCMFPESAVNKSLNLVSNPYSCSLDNLKILGSSGTPVQNIMWYSGNDTPVKAMQKCLEWSHLAPTAPDTLGCYPYYDEDPFIIDECPHVLFAGNQDEFATEVVTGEKGQKVRLISIPKFCNTYQAVLLNLNTLDCTTMVFEHHF</sequence>
<dbReference type="InterPro" id="IPR041863">
    <property type="entry name" value="PolD2_C"/>
</dbReference>
<evidence type="ECO:0008006" key="9">
    <source>
        <dbReference type="Google" id="ProtNLM"/>
    </source>
</evidence>
<dbReference type="GO" id="GO:0003677">
    <property type="term" value="F:DNA binding"/>
    <property type="evidence" value="ECO:0007669"/>
    <property type="project" value="InterPro"/>
</dbReference>
<dbReference type="EMBL" id="OV651814">
    <property type="protein sequence ID" value="CAH1105798.1"/>
    <property type="molecule type" value="Genomic_DNA"/>
</dbReference>